<evidence type="ECO:0000259" key="6">
    <source>
        <dbReference type="PROSITE" id="PS50048"/>
    </source>
</evidence>
<dbReference type="InterPro" id="IPR001138">
    <property type="entry name" value="Zn2Cys6_DnaBD"/>
</dbReference>
<dbReference type="SMART" id="SM00066">
    <property type="entry name" value="GAL4"/>
    <property type="match status" value="1"/>
</dbReference>
<name>A0A8G1RWN0_9EURO</name>
<evidence type="ECO:0000256" key="3">
    <source>
        <dbReference type="ARBA" id="ARBA00023163"/>
    </source>
</evidence>
<dbReference type="EMBL" id="KZ824634">
    <property type="protein sequence ID" value="RAK79150.1"/>
    <property type="molecule type" value="Genomic_DNA"/>
</dbReference>
<keyword evidence="4" id="KW-0539">Nucleus</keyword>
<dbReference type="AlphaFoldDB" id="A0A8G1RWN0"/>
<dbReference type="VEuPathDB" id="FungiDB:BO72DRAFT_506184"/>
<dbReference type="GO" id="GO:0008270">
    <property type="term" value="F:zinc ion binding"/>
    <property type="evidence" value="ECO:0007669"/>
    <property type="project" value="InterPro"/>
</dbReference>
<dbReference type="Pfam" id="PF00172">
    <property type="entry name" value="Zn_clus"/>
    <property type="match status" value="1"/>
</dbReference>
<dbReference type="PANTHER" id="PTHR47784">
    <property type="entry name" value="STEROL UPTAKE CONTROL PROTEIN 2"/>
    <property type="match status" value="1"/>
</dbReference>
<keyword evidence="8" id="KW-1185">Reference proteome</keyword>
<dbReference type="PANTHER" id="PTHR47784:SF5">
    <property type="entry name" value="STEROL UPTAKE CONTROL PROTEIN 2"/>
    <property type="match status" value="1"/>
</dbReference>
<evidence type="ECO:0000256" key="2">
    <source>
        <dbReference type="ARBA" id="ARBA00023125"/>
    </source>
</evidence>
<feature type="domain" description="Zn(2)-C6 fungal-type" evidence="6">
    <location>
        <begin position="15"/>
        <end position="45"/>
    </location>
</feature>
<dbReference type="GO" id="GO:0001228">
    <property type="term" value="F:DNA-binding transcription activator activity, RNA polymerase II-specific"/>
    <property type="evidence" value="ECO:0007669"/>
    <property type="project" value="TreeGrafter"/>
</dbReference>
<dbReference type="PROSITE" id="PS50048">
    <property type="entry name" value="ZN2_CY6_FUNGAL_2"/>
    <property type="match status" value="1"/>
</dbReference>
<keyword evidence="1" id="KW-0805">Transcription regulation</keyword>
<evidence type="ECO:0000313" key="8">
    <source>
        <dbReference type="Proteomes" id="UP000249789"/>
    </source>
</evidence>
<dbReference type="InterPro" id="IPR021858">
    <property type="entry name" value="Fun_TF"/>
</dbReference>
<organism evidence="7 8">
    <name type="scientific">Aspergillus fijiensis CBS 313.89</name>
    <dbReference type="NCBI Taxonomy" id="1448319"/>
    <lineage>
        <taxon>Eukaryota</taxon>
        <taxon>Fungi</taxon>
        <taxon>Dikarya</taxon>
        <taxon>Ascomycota</taxon>
        <taxon>Pezizomycotina</taxon>
        <taxon>Eurotiomycetes</taxon>
        <taxon>Eurotiomycetidae</taxon>
        <taxon>Eurotiales</taxon>
        <taxon>Aspergillaceae</taxon>
        <taxon>Aspergillus</taxon>
    </lineage>
</organism>
<dbReference type="GeneID" id="63866551"/>
<dbReference type="GO" id="GO:0003677">
    <property type="term" value="F:DNA binding"/>
    <property type="evidence" value="ECO:0007669"/>
    <property type="project" value="UniProtKB-KW"/>
</dbReference>
<evidence type="ECO:0000313" key="7">
    <source>
        <dbReference type="EMBL" id="RAK79150.1"/>
    </source>
</evidence>
<protein>
    <recommendedName>
        <fullName evidence="6">Zn(2)-C6 fungal-type domain-containing protein</fullName>
    </recommendedName>
</protein>
<evidence type="ECO:0000256" key="5">
    <source>
        <dbReference type="SAM" id="MobiDB-lite"/>
    </source>
</evidence>
<dbReference type="RefSeq" id="XP_040803160.1">
    <property type="nucleotide sequence ID" value="XM_040949218.1"/>
</dbReference>
<dbReference type="Pfam" id="PF11951">
    <property type="entry name" value="Fungal_trans_2"/>
    <property type="match status" value="1"/>
</dbReference>
<dbReference type="OrthoDB" id="4937900at2759"/>
<dbReference type="Proteomes" id="UP000249789">
    <property type="component" value="Unassembled WGS sequence"/>
</dbReference>
<sequence length="443" mass="49769">MGGQKREQKKKSHHGCLRCKQRSVKCDEKRPDCSNCIKRQEICHYAASGPWLWTQQSIHVAHANRKASASTRGPALHRQTPNPMTRPANLKGTHQDPLLMTPIPPSFPPIKSSPHHHPLFLNWTTSTCHSIARTPIDGRIWQTVIPQQALRCPQLFHGLLAVSSLHLALQQSTLAPSQDHQKSSLIVAAEHHQSAAITLLTQALSISTDTDTNKTTTFALSCLLVGFAFAFPLAVTQDHHQNALDDLLNIFTHIHKMMAFSTPTIPHLRTSEMGDLLHLDHDDNTNTLKNHLPPNLSPSSRQAITILLQHLNHSLTRSSTSSSGDYSSGERLIYLTTITHLAHLLAKHDDNDPTTPKDLVSASFLWICSLPTGFLDLLRHRRPLALVILAHYCVVLHVLRHRWWIAGWGRQVLQTVCDFLKAEGEEEEWRVALRWVWGEIEGE</sequence>
<evidence type="ECO:0000256" key="1">
    <source>
        <dbReference type="ARBA" id="ARBA00023015"/>
    </source>
</evidence>
<keyword evidence="3" id="KW-0804">Transcription</keyword>
<dbReference type="Gene3D" id="4.10.240.10">
    <property type="entry name" value="Zn(2)-C6 fungal-type DNA-binding domain"/>
    <property type="match status" value="1"/>
</dbReference>
<dbReference type="CDD" id="cd00067">
    <property type="entry name" value="GAL4"/>
    <property type="match status" value="1"/>
</dbReference>
<gene>
    <name evidence="7" type="ORF">BO72DRAFT_506184</name>
</gene>
<dbReference type="SUPFAM" id="SSF57701">
    <property type="entry name" value="Zn2/Cys6 DNA-binding domain"/>
    <property type="match status" value="1"/>
</dbReference>
<dbReference type="InterPro" id="IPR053157">
    <property type="entry name" value="Sterol_Uptake_Regulator"/>
</dbReference>
<accession>A0A8G1RWN0</accession>
<dbReference type="InterPro" id="IPR036864">
    <property type="entry name" value="Zn2-C6_fun-type_DNA-bd_sf"/>
</dbReference>
<evidence type="ECO:0000256" key="4">
    <source>
        <dbReference type="ARBA" id="ARBA00023242"/>
    </source>
</evidence>
<reference evidence="7 8" key="1">
    <citation type="submission" date="2018-02" db="EMBL/GenBank/DDBJ databases">
        <title>The genomes of Aspergillus section Nigri reveals drivers in fungal speciation.</title>
        <authorList>
            <consortium name="DOE Joint Genome Institute"/>
            <person name="Vesth T.C."/>
            <person name="Nybo J."/>
            <person name="Theobald S."/>
            <person name="Brandl J."/>
            <person name="Frisvad J.C."/>
            <person name="Nielsen K.F."/>
            <person name="Lyhne E.K."/>
            <person name="Kogle M.E."/>
            <person name="Kuo A."/>
            <person name="Riley R."/>
            <person name="Clum A."/>
            <person name="Nolan M."/>
            <person name="Lipzen A."/>
            <person name="Salamov A."/>
            <person name="Henrissat B."/>
            <person name="Wiebenga A."/>
            <person name="De vries R.P."/>
            <person name="Grigoriev I.V."/>
            <person name="Mortensen U.H."/>
            <person name="Andersen M.R."/>
            <person name="Baker S.E."/>
        </authorList>
    </citation>
    <scope>NUCLEOTIDE SEQUENCE [LARGE SCALE GENOMIC DNA]</scope>
    <source>
        <strain evidence="7 8">CBS 313.89</strain>
    </source>
</reference>
<keyword evidence="2" id="KW-0238">DNA-binding</keyword>
<feature type="region of interest" description="Disordered" evidence="5">
    <location>
        <begin position="67"/>
        <end position="88"/>
    </location>
</feature>
<proteinExistence type="predicted"/>